<dbReference type="InterPro" id="IPR022941">
    <property type="entry name" value="SRP54"/>
</dbReference>
<dbReference type="SUPFAM" id="SSF47446">
    <property type="entry name" value="Signal peptide-binding domain"/>
    <property type="match status" value="1"/>
</dbReference>
<dbReference type="AlphaFoldDB" id="A0A4S1WML4"/>
<dbReference type="InterPro" id="IPR004780">
    <property type="entry name" value="SRP"/>
</dbReference>
<keyword evidence="13" id="KW-1185">Reference proteome</keyword>
<evidence type="ECO:0000256" key="1">
    <source>
        <dbReference type="ARBA" id="ARBA00004515"/>
    </source>
</evidence>
<feature type="binding site" evidence="10">
    <location>
        <begin position="107"/>
        <end position="114"/>
    </location>
    <ligand>
        <name>GTP</name>
        <dbReference type="ChEBI" id="CHEBI:37565"/>
    </ligand>
</feature>
<dbReference type="Pfam" id="PF02881">
    <property type="entry name" value="SRP54_N"/>
    <property type="match status" value="1"/>
</dbReference>
<comment type="subcellular location">
    <subcellularLocation>
        <location evidence="1">Cell inner membrane</location>
        <topology evidence="1">Peripheral membrane protein</topology>
        <orientation evidence="1">Cytoplasmic side</orientation>
    </subcellularLocation>
    <subcellularLocation>
        <location evidence="10">Cytoplasm</location>
    </subcellularLocation>
    <text evidence="10">The SRP-RNC complex is targeted to the cytoplasmic membrane.</text>
</comment>
<proteinExistence type="inferred from homology"/>
<comment type="domain">
    <text evidence="10">Composed of three domains: the N-terminal N domain, which is responsible for interactions with the ribosome, the central G domain, which binds GTP, and the C-terminal M domain, which binds the RNA and the signal sequence of the RNC.</text>
</comment>
<dbReference type="SUPFAM" id="SSF52540">
    <property type="entry name" value="P-loop containing nucleoside triphosphate hydrolases"/>
    <property type="match status" value="1"/>
</dbReference>
<keyword evidence="8 10" id="KW-0687">Ribonucleoprotein</keyword>
<dbReference type="InterPro" id="IPR000897">
    <property type="entry name" value="SRP54_GTPase_dom"/>
</dbReference>
<dbReference type="HAMAP" id="MF_00306">
    <property type="entry name" value="SRP54"/>
    <property type="match status" value="1"/>
</dbReference>
<dbReference type="Proteomes" id="UP000309848">
    <property type="component" value="Unassembled WGS sequence"/>
</dbReference>
<evidence type="ECO:0000256" key="8">
    <source>
        <dbReference type="ARBA" id="ARBA00023274"/>
    </source>
</evidence>
<evidence type="ECO:0000256" key="4">
    <source>
        <dbReference type="ARBA" id="ARBA00022801"/>
    </source>
</evidence>
<evidence type="ECO:0000256" key="10">
    <source>
        <dbReference type="HAMAP-Rule" id="MF_00306"/>
    </source>
</evidence>
<feature type="binding site" evidence="10">
    <location>
        <begin position="248"/>
        <end position="251"/>
    </location>
    <ligand>
        <name>GTP</name>
        <dbReference type="ChEBI" id="CHEBI:37565"/>
    </ligand>
</feature>
<dbReference type="InterPro" id="IPR036891">
    <property type="entry name" value="Signal_recog_part_SRP54_M_sf"/>
</dbReference>
<dbReference type="EMBL" id="SRXU01000002">
    <property type="protein sequence ID" value="TGX44528.1"/>
    <property type="molecule type" value="Genomic_DNA"/>
</dbReference>
<protein>
    <recommendedName>
        <fullName evidence="10">Signal recognition particle protein</fullName>
        <ecNumber evidence="10">3.6.5.4</ecNumber>
    </recommendedName>
    <alternativeName>
        <fullName evidence="10">Fifty-four homolog</fullName>
    </alternativeName>
</protein>
<feature type="binding site" evidence="10">
    <location>
        <begin position="190"/>
        <end position="194"/>
    </location>
    <ligand>
        <name>GTP</name>
        <dbReference type="ChEBI" id="CHEBI:37565"/>
    </ligand>
</feature>
<dbReference type="EC" id="3.6.5.4" evidence="10"/>
<keyword evidence="7 10" id="KW-0733">Signal recognition particle</keyword>
<keyword evidence="6 10" id="KW-0342">GTP-binding</keyword>
<dbReference type="GO" id="GO:0048500">
    <property type="term" value="C:signal recognition particle"/>
    <property type="evidence" value="ECO:0007669"/>
    <property type="project" value="UniProtKB-UniRule"/>
</dbReference>
<keyword evidence="3 10" id="KW-0547">Nucleotide-binding</keyword>
<organism evidence="12 13">
    <name type="scientific">Sphingomonas naasensis</name>
    <dbReference type="NCBI Taxonomy" id="1344951"/>
    <lineage>
        <taxon>Bacteria</taxon>
        <taxon>Pseudomonadati</taxon>
        <taxon>Pseudomonadota</taxon>
        <taxon>Alphaproteobacteria</taxon>
        <taxon>Sphingomonadales</taxon>
        <taxon>Sphingomonadaceae</taxon>
        <taxon>Sphingomonas</taxon>
    </lineage>
</organism>
<comment type="catalytic activity">
    <reaction evidence="9 10">
        <text>GTP + H2O = GDP + phosphate + H(+)</text>
        <dbReference type="Rhea" id="RHEA:19669"/>
        <dbReference type="ChEBI" id="CHEBI:15377"/>
        <dbReference type="ChEBI" id="CHEBI:15378"/>
        <dbReference type="ChEBI" id="CHEBI:37565"/>
        <dbReference type="ChEBI" id="CHEBI:43474"/>
        <dbReference type="ChEBI" id="CHEBI:58189"/>
        <dbReference type="EC" id="3.6.5.4"/>
    </reaction>
</comment>
<accession>A0A4S1WML4</accession>
<evidence type="ECO:0000259" key="11">
    <source>
        <dbReference type="PROSITE" id="PS00300"/>
    </source>
</evidence>
<evidence type="ECO:0000256" key="9">
    <source>
        <dbReference type="ARBA" id="ARBA00048027"/>
    </source>
</evidence>
<dbReference type="Pfam" id="PF00448">
    <property type="entry name" value="SRP54"/>
    <property type="match status" value="1"/>
</dbReference>
<dbReference type="PANTHER" id="PTHR11564:SF5">
    <property type="entry name" value="SIGNAL RECOGNITION PARTICLE SUBUNIT SRP54"/>
    <property type="match status" value="1"/>
</dbReference>
<evidence type="ECO:0000256" key="2">
    <source>
        <dbReference type="ARBA" id="ARBA00005450"/>
    </source>
</evidence>
<evidence type="ECO:0000256" key="6">
    <source>
        <dbReference type="ARBA" id="ARBA00023134"/>
    </source>
</evidence>
<dbReference type="Gene3D" id="1.20.120.140">
    <property type="entry name" value="Signal recognition particle SRP54, nucleotide-binding domain"/>
    <property type="match status" value="1"/>
</dbReference>
<dbReference type="GO" id="GO:0006614">
    <property type="term" value="P:SRP-dependent cotranslational protein targeting to membrane"/>
    <property type="evidence" value="ECO:0007669"/>
    <property type="project" value="InterPro"/>
</dbReference>
<dbReference type="InterPro" id="IPR003593">
    <property type="entry name" value="AAA+_ATPase"/>
</dbReference>
<gene>
    <name evidence="10" type="primary">ffh</name>
    <name evidence="12" type="ORF">E5A74_07050</name>
</gene>
<evidence type="ECO:0000256" key="7">
    <source>
        <dbReference type="ARBA" id="ARBA00023135"/>
    </source>
</evidence>
<dbReference type="FunFam" id="3.40.50.300:FF:000022">
    <property type="entry name" value="Signal recognition particle 54 kDa subunit"/>
    <property type="match status" value="1"/>
</dbReference>
<dbReference type="GO" id="GO:0005525">
    <property type="term" value="F:GTP binding"/>
    <property type="evidence" value="ECO:0007669"/>
    <property type="project" value="UniProtKB-UniRule"/>
</dbReference>
<comment type="subunit">
    <text evidence="10">Part of the signal recognition particle protein translocation system, which is composed of SRP and FtsY. SRP is a ribonucleoprotein composed of Ffh and a 4.5S RNA molecule.</text>
</comment>
<name>A0A4S1WML4_9SPHN</name>
<reference evidence="12 13" key="1">
    <citation type="submission" date="2019-04" db="EMBL/GenBank/DDBJ databases">
        <title>Sphingomonas psychrotolerans sp. nov., isolated from soil in the Tianshan Mountains, Xinjiang, China.</title>
        <authorList>
            <person name="Luo Y."/>
            <person name="Sheng H."/>
        </authorList>
    </citation>
    <scope>NUCLEOTIDE SEQUENCE [LARGE SCALE GENOMIC DNA]</scope>
    <source>
        <strain evidence="12 13">KIS18-15</strain>
    </source>
</reference>
<dbReference type="SMART" id="SM00963">
    <property type="entry name" value="SRP54_N"/>
    <property type="match status" value="1"/>
</dbReference>
<dbReference type="SMART" id="SM00382">
    <property type="entry name" value="AAA"/>
    <property type="match status" value="1"/>
</dbReference>
<dbReference type="GO" id="GO:0008312">
    <property type="term" value="F:7S RNA binding"/>
    <property type="evidence" value="ECO:0007669"/>
    <property type="project" value="InterPro"/>
</dbReference>
<keyword evidence="10" id="KW-0963">Cytoplasm</keyword>
<evidence type="ECO:0000313" key="12">
    <source>
        <dbReference type="EMBL" id="TGX44528.1"/>
    </source>
</evidence>
<keyword evidence="4 10" id="KW-0378">Hydrolase</keyword>
<keyword evidence="5 10" id="KW-0694">RNA-binding</keyword>
<sequence length="495" mass="52036">MFDSLSDRLGGVFERLRGRGALNEGDVRTAMREVRIALLEADVALPVARDFVDKVTEQAIGQQVLRSVTPGQQVVKIVHDALVDMLGSDTAELEIGVTPPAVIMLVGLQGSGKTTTTAKLAKLLAKAQGKKVMMASLDVNRPAAQEQLAVLGTQTEVTTLPIVAGQQPVDIAKRALSAAKLQGFDVLMLDTAGRLHVDQALMDEMKAVADIANPAEILLVVDSLTGQDAVNVASSFSEQVPLTGVILTRMDGDARGGAALSMRAVTGKPIKFAGVGEKLDAIEPFHPKRVAGRILGMGDVVSLVERAAEAIQQEDAERMASRLAKGQFDMNDLRAQLAQMRRMGGLGALAGMIPGMKKAQAAMASGAVDEKILLRMDAMITSMTPKERAKPELLNAKRKIRIAKGSGTTVQDVNKLLKMHQEMQTAMKRLKKMGGLKGMLGMLGKGGPGGGLSGVGNALGGAEMGEMMGKMGGGLPGLPGGANLPPGFENFLKKK</sequence>
<dbReference type="InterPro" id="IPR013822">
    <property type="entry name" value="Signal_recog_particl_SRP54_hlx"/>
</dbReference>
<feature type="domain" description="SRP54-type proteins GTP-binding" evidence="11">
    <location>
        <begin position="269"/>
        <end position="282"/>
    </location>
</feature>
<evidence type="ECO:0000256" key="3">
    <source>
        <dbReference type="ARBA" id="ARBA00022741"/>
    </source>
</evidence>
<dbReference type="Gene3D" id="3.40.50.300">
    <property type="entry name" value="P-loop containing nucleotide triphosphate hydrolases"/>
    <property type="match status" value="1"/>
</dbReference>
<comment type="similarity">
    <text evidence="2 10">Belongs to the GTP-binding SRP family. SRP54 subfamily.</text>
</comment>
<comment type="caution">
    <text evidence="12">The sequence shown here is derived from an EMBL/GenBank/DDBJ whole genome shotgun (WGS) entry which is preliminary data.</text>
</comment>
<dbReference type="SMART" id="SM00962">
    <property type="entry name" value="SRP54"/>
    <property type="match status" value="1"/>
</dbReference>
<dbReference type="InterPro" id="IPR027417">
    <property type="entry name" value="P-loop_NTPase"/>
</dbReference>
<comment type="function">
    <text evidence="10">Involved in targeting and insertion of nascent membrane proteins into the cytoplasmic membrane. Binds to the hydrophobic signal sequence of the ribosome-nascent chain (RNC) as it emerges from the ribosomes. The SRP-RNC complex is then targeted to the cytoplasmic membrane where it interacts with the SRP receptor FtsY. Interaction with FtsY leads to the transfer of the RNC complex to the Sec translocase for insertion into the membrane, the hydrolysis of GTP by both Ffh and FtsY, and the dissociation of the SRP-FtsY complex into the individual components.</text>
</comment>
<dbReference type="PANTHER" id="PTHR11564">
    <property type="entry name" value="SIGNAL RECOGNITION PARTICLE 54K PROTEIN SRP54"/>
    <property type="match status" value="1"/>
</dbReference>
<dbReference type="RefSeq" id="WP_135983543.1">
    <property type="nucleotide sequence ID" value="NZ_JAASQM010000002.1"/>
</dbReference>
<evidence type="ECO:0000313" key="13">
    <source>
        <dbReference type="Proteomes" id="UP000309848"/>
    </source>
</evidence>
<dbReference type="OrthoDB" id="9804720at2"/>
<dbReference type="Gene3D" id="1.10.260.30">
    <property type="entry name" value="Signal recognition particle, SRP54 subunit, M-domain"/>
    <property type="match status" value="1"/>
</dbReference>
<dbReference type="GO" id="GO:0005886">
    <property type="term" value="C:plasma membrane"/>
    <property type="evidence" value="ECO:0007669"/>
    <property type="project" value="UniProtKB-SubCell"/>
</dbReference>
<dbReference type="Pfam" id="PF02978">
    <property type="entry name" value="SRP_SPB"/>
    <property type="match status" value="1"/>
</dbReference>
<dbReference type="GO" id="GO:0003924">
    <property type="term" value="F:GTPase activity"/>
    <property type="evidence" value="ECO:0007669"/>
    <property type="project" value="UniProtKB-UniRule"/>
</dbReference>
<dbReference type="PROSITE" id="PS00300">
    <property type="entry name" value="SRP54"/>
    <property type="match status" value="1"/>
</dbReference>
<dbReference type="NCBIfam" id="TIGR00959">
    <property type="entry name" value="ffh"/>
    <property type="match status" value="1"/>
</dbReference>
<dbReference type="InterPro" id="IPR004125">
    <property type="entry name" value="Signal_recog_particle_SRP54_M"/>
</dbReference>
<evidence type="ECO:0000256" key="5">
    <source>
        <dbReference type="ARBA" id="ARBA00022884"/>
    </source>
</evidence>
<dbReference type="InterPro" id="IPR042101">
    <property type="entry name" value="SRP54_N_sf"/>
</dbReference>